<feature type="transmembrane region" description="Helical" evidence="11">
    <location>
        <begin position="118"/>
        <end position="139"/>
    </location>
</feature>
<evidence type="ECO:0000256" key="7">
    <source>
        <dbReference type="ARBA" id="ARBA00023128"/>
    </source>
</evidence>
<gene>
    <name evidence="12" type="primary">Yia6</name>
</gene>
<comment type="subcellular location">
    <subcellularLocation>
        <location evidence="1">Mitochondrion inner membrane</location>
        <topology evidence="1">Multi-pass membrane protein</topology>
    </subcellularLocation>
</comment>
<keyword evidence="8 9" id="KW-0472">Membrane</keyword>
<dbReference type="PRINTS" id="PR00926">
    <property type="entry name" value="MITOCARRIER"/>
</dbReference>
<evidence type="ECO:0000256" key="11">
    <source>
        <dbReference type="SAM" id="Phobius"/>
    </source>
</evidence>
<protein>
    <submittedName>
        <fullName evidence="12">Mitochondrial Yia6</fullName>
    </submittedName>
</protein>
<dbReference type="GO" id="GO:0015218">
    <property type="term" value="F:pyrimidine nucleotide transmembrane transporter activity"/>
    <property type="evidence" value="ECO:0007669"/>
    <property type="project" value="InterPro"/>
</dbReference>
<dbReference type="AlphaFoldDB" id="A0A6M8Y7R0"/>
<feature type="repeat" description="Solcar" evidence="9">
    <location>
        <begin position="163"/>
        <end position="250"/>
    </location>
</feature>
<dbReference type="InterPro" id="IPR002067">
    <property type="entry name" value="MCP"/>
</dbReference>
<dbReference type="InterPro" id="IPR049562">
    <property type="entry name" value="SLC25A33/36-like"/>
</dbReference>
<dbReference type="SUPFAM" id="SSF103506">
    <property type="entry name" value="Mitochondrial carrier"/>
    <property type="match status" value="1"/>
</dbReference>
<dbReference type="Pfam" id="PF00153">
    <property type="entry name" value="Mito_carr"/>
    <property type="match status" value="3"/>
</dbReference>
<sequence>MNEAPSAAANGSVQSVTLHSNAYSDSQPKILTSRLAQLEPHKTPGYIPAISGASAGLVAGVVVCPLDVVKTRLQTQGSIRATGESKSALSSAADLKMKSKGVIGTLRKIALEEGPRSLYNGLTPLLVGYLPSWAIYFYVYKRMQEKLHVSRATDLYSSSSVSTDYFSEVKCAVAAGACSTLATNPIWMIKTRMMAQSKHTSWHYNGIIHAARSIYVQEGFLAFYSGLSSAMLGLPHVAIHFPLYEKLKFRWAPEKQWLGILAASIVSKVVASTITYPHEVIRSRNQIKSDHKYRGIIRTARTLWIEEGWRVFYAGLTANICRAMPASAVTLLTFELVSSSLTKNFVPLEECKPSDPGLDLSSPIADVVIQRDED</sequence>
<dbReference type="PROSITE" id="PS50920">
    <property type="entry name" value="SOLCAR"/>
    <property type="match status" value="3"/>
</dbReference>
<keyword evidence="6 11" id="KW-1133">Transmembrane helix</keyword>
<evidence type="ECO:0000256" key="1">
    <source>
        <dbReference type="ARBA" id="ARBA00004448"/>
    </source>
</evidence>
<keyword evidence="3 9" id="KW-0812">Transmembrane</keyword>
<evidence type="ECO:0000256" key="8">
    <source>
        <dbReference type="ARBA" id="ARBA00023136"/>
    </source>
</evidence>
<accession>A0A6M8Y7R0</accession>
<evidence type="ECO:0000256" key="10">
    <source>
        <dbReference type="RuleBase" id="RU000488"/>
    </source>
</evidence>
<feature type="transmembrane region" description="Helical" evidence="11">
    <location>
        <begin position="256"/>
        <end position="276"/>
    </location>
</feature>
<dbReference type="PANTHER" id="PTHR45829">
    <property type="entry name" value="MITOCHONDRIAL CARRIER PROTEIN RIM2"/>
    <property type="match status" value="1"/>
</dbReference>
<evidence type="ECO:0000256" key="2">
    <source>
        <dbReference type="ARBA" id="ARBA00022448"/>
    </source>
</evidence>
<dbReference type="InterPro" id="IPR018108">
    <property type="entry name" value="MCP_transmembrane"/>
</dbReference>
<keyword evidence="4" id="KW-0677">Repeat</keyword>
<comment type="similarity">
    <text evidence="10">Belongs to the mitochondrial carrier (TC 2.A.29) family.</text>
</comment>
<keyword evidence="2 10" id="KW-0813">Transport</keyword>
<proteinExistence type="evidence at transcript level"/>
<evidence type="ECO:0000313" key="12">
    <source>
        <dbReference type="EMBL" id="QKK35439.1"/>
    </source>
</evidence>
<evidence type="ECO:0000256" key="6">
    <source>
        <dbReference type="ARBA" id="ARBA00022989"/>
    </source>
</evidence>
<dbReference type="EMBL" id="MT179571">
    <property type="protein sequence ID" value="QKK35439.1"/>
    <property type="molecule type" value="mRNA"/>
</dbReference>
<feature type="repeat" description="Solcar" evidence="9">
    <location>
        <begin position="43"/>
        <end position="146"/>
    </location>
</feature>
<dbReference type="GO" id="GO:0005743">
    <property type="term" value="C:mitochondrial inner membrane"/>
    <property type="evidence" value="ECO:0007669"/>
    <property type="project" value="UniProtKB-SubCell"/>
</dbReference>
<evidence type="ECO:0000256" key="5">
    <source>
        <dbReference type="ARBA" id="ARBA00022792"/>
    </source>
</evidence>
<evidence type="ECO:0000256" key="3">
    <source>
        <dbReference type="ARBA" id="ARBA00022692"/>
    </source>
</evidence>
<evidence type="ECO:0000256" key="4">
    <source>
        <dbReference type="ARBA" id="ARBA00022737"/>
    </source>
</evidence>
<dbReference type="PANTHER" id="PTHR45829:SF1">
    <property type="entry name" value="CARRIER PROTEIN, PUTATIVE (AFU_ORTHOLOGUE AFUA_4G06780)-RELATED"/>
    <property type="match status" value="1"/>
</dbReference>
<reference evidence="12" key="1">
    <citation type="journal article" date="2020" name="Appl. Microbiol. Biotechnol.">
        <title>Identification and importance of mitochondrial citrate carriers and ATP citrate lyase for glycolipid production in Starmerella bombicola.</title>
        <authorList>
            <person name="Jezierska S."/>
            <person name="Claus S."/>
            <person name="Van Bogaert I.N.A."/>
        </authorList>
    </citation>
    <scope>NUCLEOTIDE SEQUENCE</scope>
</reference>
<keyword evidence="5" id="KW-0999">Mitochondrion inner membrane</keyword>
<name>A0A6M8Y7R0_STABO</name>
<feature type="repeat" description="Solcar" evidence="9">
    <location>
        <begin position="255"/>
        <end position="340"/>
    </location>
</feature>
<dbReference type="Gene3D" id="1.50.40.10">
    <property type="entry name" value="Mitochondrial carrier domain"/>
    <property type="match status" value="1"/>
</dbReference>
<evidence type="ECO:0000256" key="9">
    <source>
        <dbReference type="PROSITE-ProRule" id="PRU00282"/>
    </source>
</evidence>
<dbReference type="GO" id="GO:1990519">
    <property type="term" value="P:pyrimidine nucleotide import into mitochondrion"/>
    <property type="evidence" value="ECO:0007669"/>
    <property type="project" value="TreeGrafter"/>
</dbReference>
<dbReference type="InterPro" id="IPR023395">
    <property type="entry name" value="MCP_dom_sf"/>
</dbReference>
<feature type="transmembrane region" description="Helical" evidence="11">
    <location>
        <begin position="221"/>
        <end position="244"/>
    </location>
</feature>
<organism evidence="12">
    <name type="scientific">Starmerella bombicola</name>
    <name type="common">Yeast</name>
    <name type="synonym">Candida bombicola</name>
    <dbReference type="NCBI Taxonomy" id="75736"/>
    <lineage>
        <taxon>Eukaryota</taxon>
        <taxon>Fungi</taxon>
        <taxon>Dikarya</taxon>
        <taxon>Ascomycota</taxon>
        <taxon>Saccharomycotina</taxon>
        <taxon>Dipodascomycetes</taxon>
        <taxon>Dipodascales</taxon>
        <taxon>Trichomonascaceae</taxon>
        <taxon>Starmerella</taxon>
    </lineage>
</organism>
<keyword evidence="7" id="KW-0496">Mitochondrion</keyword>